<proteinExistence type="predicted"/>
<dbReference type="Proteomes" id="UP001356427">
    <property type="component" value="Unassembled WGS sequence"/>
</dbReference>
<dbReference type="EMBL" id="JAGTTL010000016">
    <property type="protein sequence ID" value="KAK6310982.1"/>
    <property type="molecule type" value="Genomic_DNA"/>
</dbReference>
<evidence type="ECO:0000313" key="1">
    <source>
        <dbReference type="EMBL" id="KAK6310982.1"/>
    </source>
</evidence>
<dbReference type="AlphaFoldDB" id="A0AAN8LEX8"/>
<evidence type="ECO:0000313" key="2">
    <source>
        <dbReference type="Proteomes" id="UP001356427"/>
    </source>
</evidence>
<sequence>MWSLSLTVSRRFLLSMSLHRKHRTATSEESSSSSIRDSRMISLPAGIIRFILTKRAVDLKQLRIRLRMNRSNEGSRYHNRLD</sequence>
<comment type="caution">
    <text evidence="1">The sequence shown here is derived from an EMBL/GenBank/DDBJ whole genome shotgun (WGS) entry which is preliminary data.</text>
</comment>
<keyword evidence="2" id="KW-1185">Reference proteome</keyword>
<protein>
    <submittedName>
        <fullName evidence="1">Uncharacterized protein</fullName>
    </submittedName>
</protein>
<reference evidence="1 2" key="1">
    <citation type="submission" date="2021-04" db="EMBL/GenBank/DDBJ databases">
        <authorList>
            <person name="De Guttry C."/>
            <person name="Zahm M."/>
            <person name="Klopp C."/>
            <person name="Cabau C."/>
            <person name="Louis A."/>
            <person name="Berthelot C."/>
            <person name="Parey E."/>
            <person name="Roest Crollius H."/>
            <person name="Montfort J."/>
            <person name="Robinson-Rechavi M."/>
            <person name="Bucao C."/>
            <person name="Bouchez O."/>
            <person name="Gislard M."/>
            <person name="Lluch J."/>
            <person name="Milhes M."/>
            <person name="Lampietro C."/>
            <person name="Lopez Roques C."/>
            <person name="Donnadieu C."/>
            <person name="Braasch I."/>
            <person name="Desvignes T."/>
            <person name="Postlethwait J."/>
            <person name="Bobe J."/>
            <person name="Wedekind C."/>
            <person name="Guiguen Y."/>
        </authorList>
    </citation>
    <scope>NUCLEOTIDE SEQUENCE [LARGE SCALE GENOMIC DNA]</scope>
    <source>
        <strain evidence="1">Cs_M1</strain>
        <tissue evidence="1">Blood</tissue>
    </source>
</reference>
<organism evidence="1 2">
    <name type="scientific">Coregonus suidteri</name>
    <dbReference type="NCBI Taxonomy" id="861788"/>
    <lineage>
        <taxon>Eukaryota</taxon>
        <taxon>Metazoa</taxon>
        <taxon>Chordata</taxon>
        <taxon>Craniata</taxon>
        <taxon>Vertebrata</taxon>
        <taxon>Euteleostomi</taxon>
        <taxon>Actinopterygii</taxon>
        <taxon>Neopterygii</taxon>
        <taxon>Teleostei</taxon>
        <taxon>Protacanthopterygii</taxon>
        <taxon>Salmoniformes</taxon>
        <taxon>Salmonidae</taxon>
        <taxon>Coregoninae</taxon>
        <taxon>Coregonus</taxon>
    </lineage>
</organism>
<accession>A0AAN8LEX8</accession>
<gene>
    <name evidence="1" type="ORF">J4Q44_G00190370</name>
</gene>
<name>A0AAN8LEX8_9TELE</name>